<proteinExistence type="predicted"/>
<comment type="caution">
    <text evidence="1">The sequence shown here is derived from an EMBL/GenBank/DDBJ whole genome shotgun (WGS) entry which is preliminary data.</text>
</comment>
<evidence type="ECO:0000313" key="1">
    <source>
        <dbReference type="EMBL" id="CAB1460613.1"/>
    </source>
</evidence>
<organism evidence="1 2">
    <name type="scientific">Pleuronectes platessa</name>
    <name type="common">European plaice</name>
    <dbReference type="NCBI Taxonomy" id="8262"/>
    <lineage>
        <taxon>Eukaryota</taxon>
        <taxon>Metazoa</taxon>
        <taxon>Chordata</taxon>
        <taxon>Craniata</taxon>
        <taxon>Vertebrata</taxon>
        <taxon>Euteleostomi</taxon>
        <taxon>Actinopterygii</taxon>
        <taxon>Neopterygii</taxon>
        <taxon>Teleostei</taxon>
        <taxon>Neoteleostei</taxon>
        <taxon>Acanthomorphata</taxon>
        <taxon>Carangaria</taxon>
        <taxon>Pleuronectiformes</taxon>
        <taxon>Pleuronectoidei</taxon>
        <taxon>Pleuronectidae</taxon>
        <taxon>Pleuronectes</taxon>
    </lineage>
</organism>
<gene>
    <name evidence="1" type="ORF">PLEPLA_LOCUS48464</name>
</gene>
<dbReference type="Proteomes" id="UP001153269">
    <property type="component" value="Unassembled WGS sequence"/>
</dbReference>
<protein>
    <submittedName>
        <fullName evidence="1">Uncharacterized protein</fullName>
    </submittedName>
</protein>
<sequence length="98" mass="11030">MDAAIFLEPESKTMSRSYLQLAGRVKVKNLLDPNPLERFSCSSQVAVSPSPRLVPTLPQVVDNVFQVSEQLFKVIHYITAVLPLPSELVSPSYRRIFK</sequence>
<accession>A0A9N7W401</accession>
<dbReference type="AlphaFoldDB" id="A0A9N7W401"/>
<evidence type="ECO:0000313" key="2">
    <source>
        <dbReference type="Proteomes" id="UP001153269"/>
    </source>
</evidence>
<name>A0A9N7W401_PLEPL</name>
<dbReference type="EMBL" id="CADEAL010004486">
    <property type="protein sequence ID" value="CAB1460613.1"/>
    <property type="molecule type" value="Genomic_DNA"/>
</dbReference>
<reference evidence="1" key="1">
    <citation type="submission" date="2020-03" db="EMBL/GenBank/DDBJ databases">
        <authorList>
            <person name="Weist P."/>
        </authorList>
    </citation>
    <scope>NUCLEOTIDE SEQUENCE</scope>
</reference>
<keyword evidence="2" id="KW-1185">Reference proteome</keyword>